<proteinExistence type="predicted"/>
<dbReference type="EMBL" id="CP014806">
    <property type="protein sequence ID" value="AMW99327.1"/>
    <property type="molecule type" value="Genomic_DNA"/>
</dbReference>
<dbReference type="Proteomes" id="UP000076021">
    <property type="component" value="Chromosome"/>
</dbReference>
<evidence type="ECO:0000313" key="1">
    <source>
        <dbReference type="EMBL" id="AMW99327.1"/>
    </source>
</evidence>
<dbReference type="STRING" id="241244.ATY39_07530"/>
<dbReference type="KEGG" id="rst:ATY39_07530"/>
<protein>
    <submittedName>
        <fullName evidence="1">Uncharacterized protein</fullName>
    </submittedName>
</protein>
<evidence type="ECO:0000313" key="2">
    <source>
        <dbReference type="Proteomes" id="UP000076021"/>
    </source>
</evidence>
<dbReference type="RefSeq" id="WP_066788024.1">
    <property type="nucleotide sequence ID" value="NZ_CP014806.1"/>
</dbReference>
<accession>A0A143HC34</accession>
<keyword evidence="2" id="KW-1185">Reference proteome</keyword>
<sequence length="123" mass="14239">MKVDRVQNQLGRRKPYESFFEMQHNQQKAGNPVVPFDKDFINVMEKEGYKISEDFESWRKKEMTPEVKLARLYDAAKRGSENPLIQEKSRQHHKGYAKGILAVLNILEITVNGINSTNDGGMR</sequence>
<gene>
    <name evidence="1" type="ORF">ATY39_07530</name>
</gene>
<reference evidence="2" key="2">
    <citation type="submission" date="2016-03" db="EMBL/GenBank/DDBJ databases">
        <authorList>
            <person name="Ploux O."/>
        </authorList>
    </citation>
    <scope>NUCLEOTIDE SEQUENCE [LARGE SCALE GENOMIC DNA]</scope>
    <source>
        <strain evidence="2">PP9</strain>
    </source>
</reference>
<name>A0A143HC34_9BACL</name>
<organism evidence="1 2">
    <name type="scientific">Rummeliibacillus stabekisii</name>
    <dbReference type="NCBI Taxonomy" id="241244"/>
    <lineage>
        <taxon>Bacteria</taxon>
        <taxon>Bacillati</taxon>
        <taxon>Bacillota</taxon>
        <taxon>Bacilli</taxon>
        <taxon>Bacillales</taxon>
        <taxon>Caryophanaceae</taxon>
        <taxon>Rummeliibacillus</taxon>
    </lineage>
</organism>
<dbReference type="AlphaFoldDB" id="A0A143HC34"/>
<reference evidence="1 2" key="1">
    <citation type="journal article" date="2016" name="Genome Announc.">
        <title>Whole-Genome Sequence of Rummeliibacillus stabekisii Strain PP9 Isolated from Antarctic Soil.</title>
        <authorList>
            <person name="da Mota F.F."/>
            <person name="Vollu R.E."/>
            <person name="Jurelevicius D."/>
            <person name="Seldin L."/>
        </authorList>
    </citation>
    <scope>NUCLEOTIDE SEQUENCE [LARGE SCALE GENOMIC DNA]</scope>
    <source>
        <strain evidence="1 2">PP9</strain>
    </source>
</reference>